<feature type="compositionally biased region" description="Pro residues" evidence="5">
    <location>
        <begin position="635"/>
        <end position="646"/>
    </location>
</feature>
<feature type="region of interest" description="Disordered" evidence="5">
    <location>
        <begin position="544"/>
        <end position="569"/>
    </location>
</feature>
<dbReference type="AlphaFoldDB" id="A0A0G4FF16"/>
<dbReference type="VEuPathDB" id="CryptoDB:Cvel_16543"/>
<feature type="compositionally biased region" description="Low complexity" evidence="5">
    <location>
        <begin position="557"/>
        <end position="569"/>
    </location>
</feature>
<dbReference type="EMBL" id="CDMZ01000306">
    <property type="protein sequence ID" value="CEM11420.1"/>
    <property type="molecule type" value="Genomic_DNA"/>
</dbReference>
<dbReference type="InterPro" id="IPR001279">
    <property type="entry name" value="Metallo-B-lactamas"/>
</dbReference>
<dbReference type="InterPro" id="IPR011108">
    <property type="entry name" value="RMMBL"/>
</dbReference>
<feature type="compositionally biased region" description="Low complexity" evidence="5">
    <location>
        <begin position="677"/>
        <end position="691"/>
    </location>
</feature>
<evidence type="ECO:0000259" key="7">
    <source>
        <dbReference type="SMART" id="SM01027"/>
    </source>
</evidence>
<comment type="similarity">
    <text evidence="2">Belongs to the metallo-beta-lactamase superfamily. RNA-metabolizing metallo-beta-lactamase-like family. INTS11 subfamily.</text>
</comment>
<feature type="domain" description="Metallo-beta-lactamase" evidence="6">
    <location>
        <begin position="16"/>
        <end position="266"/>
    </location>
</feature>
<feature type="compositionally biased region" description="Basic and acidic residues" evidence="5">
    <location>
        <begin position="692"/>
        <end position="702"/>
    </location>
</feature>
<keyword evidence="4" id="KW-0539">Nucleus</keyword>
<sequence>MSSIRVTTLGAGQCVGRSCVVVRLGGRTIMFDCGMHMGGEDERVYPDFTFLSTQNVGKEDAFNSVVDCVIITHFHLDHVGALPFFTEVMGFSGPVFMTYPTKAIAGLMLEDYAKLQNVAAKRTHAGTSAEPGGGDKAEASSASPTGYAALVSKPYTSEMIRDCLCKAVPMQLNETKRFRGISITPFYAGHVLGAAMFEVRVGDESVVYTGDYNMTSDRHLGAARVRPLRPQILITESTYAMTVRDSKRQREREFCALVLETLRAGGKVLVPVFAVGRAQELCILLQTFWKKLQLDYPIFFLGAMTEKANRCYRLFSSWTREQLQLQFRQSDRDREREGGTGGGDLFDFPSIKYGGPQTAGNLAEVKGPLVVFATPGMLHAGSSLKAFVELAPDPKNLVVIPGYCVQGTVGHKIQNSKGREVQIDANTRVTVRCRLQYLSFSAHADSRGICTLIKRMEPESVVLVHGAVEGMVQLREKIVTELHIPTSCPEDGETIVFRKKRSSEEGVEALFSTSLFLPCLSIPRPKFEMASTGKRETIKAITHSGETGEGPIVPLHFSSNSDSASPFSDPPFVRAPTHLKALVLSLFAQSAEANRKGEEDSTVASACLVLSANVLRRIASGLPAIPDLKKSGRAPPLPPPVSPPQPADASPMSLEDHESSSASAAGFVSQLRPTLPPAAGGAAPLPSSSLPETKDCSRKKGSDSGVDGRGAWKEAGRVELEAAALLGVTPVVFKKRVCNFSLDQTTTAWRRFVSLQQGEVDRDPTAAVTPEGPTTSRQKPLAPTEALSSISSHPSESLPSGLSPISSFKKGLGRNADLLDDLDECFELIDFWGTLKYGYFGFRSLRVVHDGDLCLNVKWGAPDHIFAVSFFQCLSDIPSALKTS</sequence>
<dbReference type="InterPro" id="IPR041897">
    <property type="entry name" value="INTS11-like_MBL-fold"/>
</dbReference>
<dbReference type="GO" id="GO:0004521">
    <property type="term" value="F:RNA endonuclease activity"/>
    <property type="evidence" value="ECO:0007669"/>
    <property type="project" value="TreeGrafter"/>
</dbReference>
<dbReference type="Pfam" id="PF16661">
    <property type="entry name" value="Lactamase_B_6"/>
    <property type="match status" value="1"/>
</dbReference>
<protein>
    <recommendedName>
        <fullName evidence="9">Beta-Casp domain-containing protein</fullName>
    </recommendedName>
</protein>
<dbReference type="SMART" id="SM00849">
    <property type="entry name" value="Lactamase_B"/>
    <property type="match status" value="1"/>
</dbReference>
<dbReference type="GO" id="GO:0016180">
    <property type="term" value="P:snRNA processing"/>
    <property type="evidence" value="ECO:0007669"/>
    <property type="project" value="TreeGrafter"/>
</dbReference>
<evidence type="ECO:0008006" key="9">
    <source>
        <dbReference type="Google" id="ProtNLM"/>
    </source>
</evidence>
<feature type="region of interest" description="Disordered" evidence="5">
    <location>
        <begin position="625"/>
        <end position="710"/>
    </location>
</feature>
<name>A0A0G4FF16_9ALVE</name>
<evidence type="ECO:0000256" key="4">
    <source>
        <dbReference type="ARBA" id="ARBA00023242"/>
    </source>
</evidence>
<organism evidence="8">
    <name type="scientific">Chromera velia CCMP2878</name>
    <dbReference type="NCBI Taxonomy" id="1169474"/>
    <lineage>
        <taxon>Eukaryota</taxon>
        <taxon>Sar</taxon>
        <taxon>Alveolata</taxon>
        <taxon>Colpodellida</taxon>
        <taxon>Chromeraceae</taxon>
        <taxon>Chromera</taxon>
    </lineage>
</organism>
<dbReference type="Gene3D" id="3.60.15.10">
    <property type="entry name" value="Ribonuclease Z/Hydroxyacylglutathione hydrolase-like"/>
    <property type="match status" value="1"/>
</dbReference>
<feature type="domain" description="Beta-Casp" evidence="7">
    <location>
        <begin position="278"/>
        <end position="413"/>
    </location>
</feature>
<keyword evidence="3" id="KW-0378">Hydrolase</keyword>
<dbReference type="Pfam" id="PF00753">
    <property type="entry name" value="Lactamase_B"/>
    <property type="match status" value="1"/>
</dbReference>
<dbReference type="Pfam" id="PF07521">
    <property type="entry name" value="RMMBL"/>
    <property type="match status" value="1"/>
</dbReference>
<proteinExistence type="inferred from homology"/>
<dbReference type="SUPFAM" id="SSF56281">
    <property type="entry name" value="Metallo-hydrolase/oxidoreductase"/>
    <property type="match status" value="1"/>
</dbReference>
<gene>
    <name evidence="8" type="ORF">Cvel_16543</name>
</gene>
<dbReference type="InterPro" id="IPR050698">
    <property type="entry name" value="MBL"/>
</dbReference>
<evidence type="ECO:0000256" key="2">
    <source>
        <dbReference type="ARBA" id="ARBA00007093"/>
    </source>
</evidence>
<evidence type="ECO:0000313" key="8">
    <source>
        <dbReference type="EMBL" id="CEM11420.1"/>
    </source>
</evidence>
<dbReference type="Pfam" id="PF10996">
    <property type="entry name" value="Beta-Casp"/>
    <property type="match status" value="1"/>
</dbReference>
<comment type="subcellular location">
    <subcellularLocation>
        <location evidence="1">Nucleus</location>
    </subcellularLocation>
</comment>
<dbReference type="GO" id="GO:0005634">
    <property type="term" value="C:nucleus"/>
    <property type="evidence" value="ECO:0007669"/>
    <property type="project" value="UniProtKB-SubCell"/>
</dbReference>
<dbReference type="PANTHER" id="PTHR11203:SF37">
    <property type="entry name" value="INTEGRATOR COMPLEX SUBUNIT 11"/>
    <property type="match status" value="1"/>
</dbReference>
<feature type="compositionally biased region" description="Basic and acidic residues" evidence="5">
    <location>
        <begin position="329"/>
        <end position="338"/>
    </location>
</feature>
<dbReference type="PhylomeDB" id="A0A0G4FF16"/>
<dbReference type="SMART" id="SM01027">
    <property type="entry name" value="Beta-Casp"/>
    <property type="match status" value="1"/>
</dbReference>
<dbReference type="InterPro" id="IPR022712">
    <property type="entry name" value="Beta_Casp"/>
</dbReference>
<evidence type="ECO:0000256" key="5">
    <source>
        <dbReference type="SAM" id="MobiDB-lite"/>
    </source>
</evidence>
<accession>A0A0G4FF16</accession>
<evidence type="ECO:0000256" key="3">
    <source>
        <dbReference type="ARBA" id="ARBA00022801"/>
    </source>
</evidence>
<feature type="region of interest" description="Disordered" evidence="5">
    <location>
        <begin position="329"/>
        <end position="348"/>
    </location>
</feature>
<evidence type="ECO:0000256" key="1">
    <source>
        <dbReference type="ARBA" id="ARBA00004123"/>
    </source>
</evidence>
<dbReference type="InterPro" id="IPR036866">
    <property type="entry name" value="RibonucZ/Hydroxyglut_hydro"/>
</dbReference>
<dbReference type="GO" id="GO:0016787">
    <property type="term" value="F:hydrolase activity"/>
    <property type="evidence" value="ECO:0007669"/>
    <property type="project" value="UniProtKB-KW"/>
</dbReference>
<feature type="region of interest" description="Disordered" evidence="5">
    <location>
        <begin position="760"/>
        <end position="801"/>
    </location>
</feature>
<feature type="compositionally biased region" description="Low complexity" evidence="5">
    <location>
        <begin position="787"/>
        <end position="801"/>
    </location>
</feature>
<dbReference type="Gene3D" id="3.40.50.10890">
    <property type="match status" value="1"/>
</dbReference>
<dbReference type="CDD" id="cd16291">
    <property type="entry name" value="INTS11-like_MBL-fold"/>
    <property type="match status" value="1"/>
</dbReference>
<dbReference type="PANTHER" id="PTHR11203">
    <property type="entry name" value="CLEAVAGE AND POLYADENYLATION SPECIFICITY FACTOR FAMILY MEMBER"/>
    <property type="match status" value="1"/>
</dbReference>
<evidence type="ECO:0000259" key="6">
    <source>
        <dbReference type="SMART" id="SM00849"/>
    </source>
</evidence>
<reference evidence="8" key="1">
    <citation type="submission" date="2014-11" db="EMBL/GenBank/DDBJ databases">
        <authorList>
            <person name="Otto D Thomas"/>
            <person name="Naeem Raeece"/>
        </authorList>
    </citation>
    <scope>NUCLEOTIDE SEQUENCE</scope>
</reference>